<name>A0A382FG99_9ZZZZ</name>
<reference evidence="1" key="1">
    <citation type="submission" date="2018-05" db="EMBL/GenBank/DDBJ databases">
        <authorList>
            <person name="Lanie J.A."/>
            <person name="Ng W.-L."/>
            <person name="Kazmierczak K.M."/>
            <person name="Andrzejewski T.M."/>
            <person name="Davidsen T.M."/>
            <person name="Wayne K.J."/>
            <person name="Tettelin H."/>
            <person name="Glass J.I."/>
            <person name="Rusch D."/>
            <person name="Podicherti R."/>
            <person name="Tsui H.-C.T."/>
            <person name="Winkler M.E."/>
        </authorList>
    </citation>
    <scope>NUCLEOTIDE SEQUENCE</scope>
</reference>
<evidence type="ECO:0000313" key="1">
    <source>
        <dbReference type="EMBL" id="SVB62000.1"/>
    </source>
</evidence>
<dbReference type="AlphaFoldDB" id="A0A382FG99"/>
<proteinExistence type="predicted"/>
<protein>
    <submittedName>
        <fullName evidence="1">Uncharacterized protein</fullName>
    </submittedName>
</protein>
<organism evidence="1">
    <name type="scientific">marine metagenome</name>
    <dbReference type="NCBI Taxonomy" id="408172"/>
    <lineage>
        <taxon>unclassified sequences</taxon>
        <taxon>metagenomes</taxon>
        <taxon>ecological metagenomes</taxon>
    </lineage>
</organism>
<gene>
    <name evidence="1" type="ORF">METZ01_LOCUS214854</name>
</gene>
<dbReference type="EMBL" id="UINC01049797">
    <property type="protein sequence ID" value="SVB62000.1"/>
    <property type="molecule type" value="Genomic_DNA"/>
</dbReference>
<accession>A0A382FG99</accession>
<sequence>MPHEYPCLKQGTAIMETVEGFDGTPHERIDCVETVAAEGCPFTNAEPPPGQVTGMLGTYCWYRGKYGNALIRALSGLDMDDYSGDTDDDNFYGTDEDGLYRPPEACVALADQMESALDEKGGILVASEAGHTTDADVTDEAKFAIWYLRWVAAECDGMDAWF</sequence>